<dbReference type="AlphaFoldDB" id="A0A8T2NCF5"/>
<organism evidence="1 2">
    <name type="scientific">Albula glossodonta</name>
    <name type="common">roundjaw bonefish</name>
    <dbReference type="NCBI Taxonomy" id="121402"/>
    <lineage>
        <taxon>Eukaryota</taxon>
        <taxon>Metazoa</taxon>
        <taxon>Chordata</taxon>
        <taxon>Craniata</taxon>
        <taxon>Vertebrata</taxon>
        <taxon>Euteleostomi</taxon>
        <taxon>Actinopterygii</taxon>
        <taxon>Neopterygii</taxon>
        <taxon>Teleostei</taxon>
        <taxon>Albuliformes</taxon>
        <taxon>Albulidae</taxon>
        <taxon>Albula</taxon>
    </lineage>
</organism>
<name>A0A8T2NCF5_9TELE</name>
<protein>
    <submittedName>
        <fullName evidence="1">Uncharacterized protein</fullName>
    </submittedName>
</protein>
<keyword evidence="2" id="KW-1185">Reference proteome</keyword>
<reference evidence="1" key="1">
    <citation type="thesis" date="2021" institute="BYU ScholarsArchive" country="Provo, UT, USA">
        <title>Applications of and Algorithms for Genome Assembly and Genomic Analyses with an Emphasis on Marine Teleosts.</title>
        <authorList>
            <person name="Pickett B.D."/>
        </authorList>
    </citation>
    <scope>NUCLEOTIDE SEQUENCE</scope>
    <source>
        <strain evidence="1">HI-2016</strain>
    </source>
</reference>
<dbReference type="Proteomes" id="UP000824540">
    <property type="component" value="Unassembled WGS sequence"/>
</dbReference>
<evidence type="ECO:0000313" key="2">
    <source>
        <dbReference type="Proteomes" id="UP000824540"/>
    </source>
</evidence>
<evidence type="ECO:0000313" key="1">
    <source>
        <dbReference type="EMBL" id="KAG9334147.1"/>
    </source>
</evidence>
<sequence>MSLNVNPPCPVQPPVCQKLQQNPSGLESPSRKWSQTYFLCSVQGVRRSERIFSPVRVIGEFPEIYF</sequence>
<dbReference type="EMBL" id="JAFBMS010000161">
    <property type="protein sequence ID" value="KAG9334147.1"/>
    <property type="molecule type" value="Genomic_DNA"/>
</dbReference>
<proteinExistence type="predicted"/>
<gene>
    <name evidence="1" type="ORF">JZ751_009059</name>
</gene>
<accession>A0A8T2NCF5</accession>
<comment type="caution">
    <text evidence="1">The sequence shown here is derived from an EMBL/GenBank/DDBJ whole genome shotgun (WGS) entry which is preliminary data.</text>
</comment>